<dbReference type="Pfam" id="PF00389">
    <property type="entry name" value="2-Hacid_dh"/>
    <property type="match status" value="1"/>
</dbReference>
<keyword evidence="4" id="KW-0732">Signal</keyword>
<dbReference type="InterPro" id="IPR050223">
    <property type="entry name" value="D-isomer_2-hydroxyacid_DH"/>
</dbReference>
<dbReference type="InterPro" id="IPR006139">
    <property type="entry name" value="D-isomer_2_OHA_DH_cat_dom"/>
</dbReference>
<dbReference type="STRING" id="1344416.A0A139AEI0"/>
<protein>
    <recommendedName>
        <fullName evidence="9">Glyoxylate reductase</fullName>
    </recommendedName>
</protein>
<sequence length="338" mass="36327">MSRARILVTGILFDTAAAIFAKHPSIEVIRAPGPEPWSRDVLIEKAKGVDAVISLWPQAHFVQDVIKSAGSSLRVVGVDSIGYNYLDLPYLKEHSIRLGNAGTSNIADATAEIGVFLTLAATRRVSLAQRALNSGNWKDWNGDLTFFGSATLLNKTIGVVGFGNVGFGVAKRLSGFGLGRILYHSRSQKLESETKLNGLHGAGFCIFCPTLDDMLPQSDVVVIAVDLNTSTQHLIDYRRLQLLKPTAVLVNVSRGAVIVQDDLVRSLKEGKPAAAGLDVMTPEPLPTDSELFQFPQITLLPHIGGDSSDALADAQTVAVKNVVQALVGEEMESEVKLF</sequence>
<keyword evidence="8" id="KW-1185">Reference proteome</keyword>
<dbReference type="OrthoDB" id="298012at2759"/>
<evidence type="ECO:0000313" key="8">
    <source>
        <dbReference type="Proteomes" id="UP000070544"/>
    </source>
</evidence>
<evidence type="ECO:0000256" key="2">
    <source>
        <dbReference type="ARBA" id="ARBA00023002"/>
    </source>
</evidence>
<dbReference type="PROSITE" id="PS00065">
    <property type="entry name" value="D_2_HYDROXYACID_DH_1"/>
    <property type="match status" value="1"/>
</dbReference>
<evidence type="ECO:0000256" key="4">
    <source>
        <dbReference type="SAM" id="SignalP"/>
    </source>
</evidence>
<organism evidence="7 8">
    <name type="scientific">Gonapodya prolifera (strain JEL478)</name>
    <name type="common">Monoblepharis prolifera</name>
    <dbReference type="NCBI Taxonomy" id="1344416"/>
    <lineage>
        <taxon>Eukaryota</taxon>
        <taxon>Fungi</taxon>
        <taxon>Fungi incertae sedis</taxon>
        <taxon>Chytridiomycota</taxon>
        <taxon>Chytridiomycota incertae sedis</taxon>
        <taxon>Monoblepharidomycetes</taxon>
        <taxon>Monoblepharidales</taxon>
        <taxon>Gonapodyaceae</taxon>
        <taxon>Gonapodya</taxon>
    </lineage>
</organism>
<dbReference type="GO" id="GO:0005829">
    <property type="term" value="C:cytosol"/>
    <property type="evidence" value="ECO:0007669"/>
    <property type="project" value="TreeGrafter"/>
</dbReference>
<dbReference type="GO" id="GO:0030267">
    <property type="term" value="F:glyoxylate reductase (NADPH) activity"/>
    <property type="evidence" value="ECO:0007669"/>
    <property type="project" value="TreeGrafter"/>
</dbReference>
<reference evidence="7 8" key="1">
    <citation type="journal article" date="2015" name="Genome Biol. Evol.">
        <title>Phylogenomic analyses indicate that early fungi evolved digesting cell walls of algal ancestors of land plants.</title>
        <authorList>
            <person name="Chang Y."/>
            <person name="Wang S."/>
            <person name="Sekimoto S."/>
            <person name="Aerts A.L."/>
            <person name="Choi C."/>
            <person name="Clum A."/>
            <person name="LaButti K.M."/>
            <person name="Lindquist E.A."/>
            <person name="Yee Ngan C."/>
            <person name="Ohm R.A."/>
            <person name="Salamov A.A."/>
            <person name="Grigoriev I.V."/>
            <person name="Spatafora J.W."/>
            <person name="Berbee M.L."/>
        </authorList>
    </citation>
    <scope>NUCLEOTIDE SEQUENCE [LARGE SCALE GENOMIC DNA]</scope>
    <source>
        <strain evidence="7 8">JEL478</strain>
    </source>
</reference>
<evidence type="ECO:0000313" key="7">
    <source>
        <dbReference type="EMBL" id="KXS15222.1"/>
    </source>
</evidence>
<dbReference type="PANTHER" id="PTHR10996:SF257">
    <property type="entry name" value="GLYOXYLATE REDUCTASE 1"/>
    <property type="match status" value="1"/>
</dbReference>
<dbReference type="PANTHER" id="PTHR10996">
    <property type="entry name" value="2-HYDROXYACID DEHYDROGENASE-RELATED"/>
    <property type="match status" value="1"/>
</dbReference>
<evidence type="ECO:0000259" key="5">
    <source>
        <dbReference type="Pfam" id="PF00389"/>
    </source>
</evidence>
<evidence type="ECO:0000259" key="6">
    <source>
        <dbReference type="Pfam" id="PF02826"/>
    </source>
</evidence>
<feature type="domain" description="D-isomer specific 2-hydroxyacid dehydrogenase NAD-binding" evidence="6">
    <location>
        <begin position="116"/>
        <end position="304"/>
    </location>
</feature>
<dbReference type="InterPro" id="IPR029752">
    <property type="entry name" value="D-isomer_DH_CS1"/>
</dbReference>
<dbReference type="EMBL" id="KQ965763">
    <property type="protein sequence ID" value="KXS15222.1"/>
    <property type="molecule type" value="Genomic_DNA"/>
</dbReference>
<dbReference type="InterPro" id="IPR036291">
    <property type="entry name" value="NAD(P)-bd_dom_sf"/>
</dbReference>
<dbReference type="GO" id="GO:0051287">
    <property type="term" value="F:NAD binding"/>
    <property type="evidence" value="ECO:0007669"/>
    <property type="project" value="InterPro"/>
</dbReference>
<feature type="chain" id="PRO_5007296125" description="Glyoxylate reductase" evidence="4">
    <location>
        <begin position="19"/>
        <end position="338"/>
    </location>
</feature>
<accession>A0A139AEI0</accession>
<keyword evidence="2 3" id="KW-0560">Oxidoreductase</keyword>
<evidence type="ECO:0008006" key="9">
    <source>
        <dbReference type="Google" id="ProtNLM"/>
    </source>
</evidence>
<dbReference type="Pfam" id="PF02826">
    <property type="entry name" value="2-Hacid_dh_C"/>
    <property type="match status" value="1"/>
</dbReference>
<evidence type="ECO:0000256" key="1">
    <source>
        <dbReference type="ARBA" id="ARBA00005854"/>
    </source>
</evidence>
<gene>
    <name evidence="7" type="ORF">M427DRAFT_112013</name>
</gene>
<comment type="similarity">
    <text evidence="1 3">Belongs to the D-isomer specific 2-hydroxyacid dehydrogenase family.</text>
</comment>
<dbReference type="InterPro" id="IPR006140">
    <property type="entry name" value="D-isomer_DH_NAD-bd"/>
</dbReference>
<dbReference type="AlphaFoldDB" id="A0A139AEI0"/>
<dbReference type="OMA" id="ESHHAIA"/>
<name>A0A139AEI0_GONPJ</name>
<dbReference type="PROSITE" id="PS00671">
    <property type="entry name" value="D_2_HYDROXYACID_DH_3"/>
    <property type="match status" value="1"/>
</dbReference>
<feature type="domain" description="D-isomer specific 2-hydroxyacid dehydrogenase catalytic" evidence="5">
    <location>
        <begin position="16"/>
        <end position="336"/>
    </location>
</feature>
<evidence type="ECO:0000256" key="3">
    <source>
        <dbReference type="RuleBase" id="RU003719"/>
    </source>
</evidence>
<dbReference type="InterPro" id="IPR029753">
    <property type="entry name" value="D-isomer_DH_CS"/>
</dbReference>
<feature type="signal peptide" evidence="4">
    <location>
        <begin position="1"/>
        <end position="18"/>
    </location>
</feature>
<dbReference type="GO" id="GO:0016618">
    <property type="term" value="F:hydroxypyruvate reductase [NAD(P)H] activity"/>
    <property type="evidence" value="ECO:0007669"/>
    <property type="project" value="TreeGrafter"/>
</dbReference>
<proteinExistence type="inferred from homology"/>
<dbReference type="Proteomes" id="UP000070544">
    <property type="component" value="Unassembled WGS sequence"/>
</dbReference>
<dbReference type="Gene3D" id="3.40.50.720">
    <property type="entry name" value="NAD(P)-binding Rossmann-like Domain"/>
    <property type="match status" value="2"/>
</dbReference>
<dbReference type="SUPFAM" id="SSF52283">
    <property type="entry name" value="Formate/glycerate dehydrogenase catalytic domain-like"/>
    <property type="match status" value="1"/>
</dbReference>
<dbReference type="SUPFAM" id="SSF51735">
    <property type="entry name" value="NAD(P)-binding Rossmann-fold domains"/>
    <property type="match status" value="1"/>
</dbReference>